<accession>A0ABQ4YYM4</accession>
<feature type="compositionally biased region" description="Basic and acidic residues" evidence="1">
    <location>
        <begin position="208"/>
        <end position="252"/>
    </location>
</feature>
<evidence type="ECO:0000313" key="3">
    <source>
        <dbReference type="Proteomes" id="UP001151760"/>
    </source>
</evidence>
<comment type="caution">
    <text evidence="2">The sequence shown here is derived from an EMBL/GenBank/DDBJ whole genome shotgun (WGS) entry which is preliminary data.</text>
</comment>
<feature type="compositionally biased region" description="Basic and acidic residues" evidence="1">
    <location>
        <begin position="276"/>
        <end position="288"/>
    </location>
</feature>
<keyword evidence="3" id="KW-1185">Reference proteome</keyword>
<reference evidence="2" key="2">
    <citation type="submission" date="2022-01" db="EMBL/GenBank/DDBJ databases">
        <authorList>
            <person name="Yamashiro T."/>
            <person name="Shiraishi A."/>
            <person name="Satake H."/>
            <person name="Nakayama K."/>
        </authorList>
    </citation>
    <scope>NUCLEOTIDE SEQUENCE</scope>
</reference>
<feature type="compositionally biased region" description="Basic and acidic residues" evidence="1">
    <location>
        <begin position="306"/>
        <end position="333"/>
    </location>
</feature>
<reference evidence="2" key="1">
    <citation type="journal article" date="2022" name="Int. J. Mol. Sci.">
        <title>Draft Genome of Tanacetum Coccineum: Genomic Comparison of Closely Related Tanacetum-Family Plants.</title>
        <authorList>
            <person name="Yamashiro T."/>
            <person name="Shiraishi A."/>
            <person name="Nakayama K."/>
            <person name="Satake H."/>
        </authorList>
    </citation>
    <scope>NUCLEOTIDE SEQUENCE</scope>
</reference>
<feature type="compositionally biased region" description="Basic and acidic residues" evidence="1">
    <location>
        <begin position="90"/>
        <end position="107"/>
    </location>
</feature>
<feature type="compositionally biased region" description="Basic and acidic residues" evidence="1">
    <location>
        <begin position="31"/>
        <end position="71"/>
    </location>
</feature>
<protein>
    <submittedName>
        <fullName evidence="2">Uncharacterized protein</fullName>
    </submittedName>
</protein>
<feature type="compositionally biased region" description="Low complexity" evidence="1">
    <location>
        <begin position="148"/>
        <end position="162"/>
    </location>
</feature>
<evidence type="ECO:0000313" key="2">
    <source>
        <dbReference type="EMBL" id="GJS82625.1"/>
    </source>
</evidence>
<feature type="compositionally biased region" description="Basic residues" evidence="1">
    <location>
        <begin position="174"/>
        <end position="190"/>
    </location>
</feature>
<proteinExistence type="predicted"/>
<feature type="compositionally biased region" description="Low complexity" evidence="1">
    <location>
        <begin position="72"/>
        <end position="89"/>
    </location>
</feature>
<evidence type="ECO:0000256" key="1">
    <source>
        <dbReference type="SAM" id="MobiDB-lite"/>
    </source>
</evidence>
<sequence>MNAAQRSRSTKRCPVGRKGEEQGAATPTTGERMRKTECNEAADKKSQREGAEYGERQQVEGRGRVETKRAETATVQQAAARAAHRGAPTGRRDRGRFVTAVRTDRGRRAERRAHSASRGAKSQRMRGRERRRYPRDEQISRAAGSRTAACRAPASRDASADATESQSESCRENHARRHATSTRERTRAHRREAAIAAEGEETVPLRSGETRKRERDETARCKGRSDEKKRRRCPEKQVRRSEQRGRSTEERKLARRRPPSQRRGSARAGGLSQREQGAERRPRKEGAARRMKMSRRRKKRRARSNHGHELGRETEQERDTSRPHSETRKESSGKGRGRAATRAIGNRVEREVRGERRPDERKRPGQVNESKWGSKRKRQSGDTGKEQRERRERERVARRGATPRPAPSAPR</sequence>
<feature type="compositionally biased region" description="Basic and acidic residues" evidence="1">
    <location>
        <begin position="379"/>
        <end position="397"/>
    </location>
</feature>
<dbReference type="EMBL" id="BQNB010010838">
    <property type="protein sequence ID" value="GJS82625.1"/>
    <property type="molecule type" value="Genomic_DNA"/>
</dbReference>
<feature type="region of interest" description="Disordered" evidence="1">
    <location>
        <begin position="1"/>
        <end position="411"/>
    </location>
</feature>
<feature type="compositionally biased region" description="Basic residues" evidence="1">
    <location>
        <begin position="108"/>
        <end position="133"/>
    </location>
</feature>
<dbReference type="Proteomes" id="UP001151760">
    <property type="component" value="Unassembled WGS sequence"/>
</dbReference>
<feature type="compositionally biased region" description="Basic residues" evidence="1">
    <location>
        <begin position="289"/>
        <end position="305"/>
    </location>
</feature>
<feature type="compositionally biased region" description="Basic and acidic residues" evidence="1">
    <location>
        <begin position="347"/>
        <end position="363"/>
    </location>
</feature>
<gene>
    <name evidence="2" type="ORF">Tco_0749166</name>
</gene>
<name>A0ABQ4YYM4_9ASTR</name>
<organism evidence="2 3">
    <name type="scientific">Tanacetum coccineum</name>
    <dbReference type="NCBI Taxonomy" id="301880"/>
    <lineage>
        <taxon>Eukaryota</taxon>
        <taxon>Viridiplantae</taxon>
        <taxon>Streptophyta</taxon>
        <taxon>Embryophyta</taxon>
        <taxon>Tracheophyta</taxon>
        <taxon>Spermatophyta</taxon>
        <taxon>Magnoliopsida</taxon>
        <taxon>eudicotyledons</taxon>
        <taxon>Gunneridae</taxon>
        <taxon>Pentapetalae</taxon>
        <taxon>asterids</taxon>
        <taxon>campanulids</taxon>
        <taxon>Asterales</taxon>
        <taxon>Asteraceae</taxon>
        <taxon>Asteroideae</taxon>
        <taxon>Anthemideae</taxon>
        <taxon>Anthemidinae</taxon>
        <taxon>Tanacetum</taxon>
    </lineage>
</organism>